<organism evidence="2 3">
    <name type="scientific">Plebeiibacterium sediminum</name>
    <dbReference type="NCBI Taxonomy" id="2992112"/>
    <lineage>
        <taxon>Bacteria</taxon>
        <taxon>Pseudomonadati</taxon>
        <taxon>Bacteroidota</taxon>
        <taxon>Bacteroidia</taxon>
        <taxon>Marinilabiliales</taxon>
        <taxon>Marinilabiliaceae</taxon>
        <taxon>Plebeiibacterium</taxon>
    </lineage>
</organism>
<evidence type="ECO:0000313" key="2">
    <source>
        <dbReference type="EMBL" id="MCW3789399.1"/>
    </source>
</evidence>
<reference evidence="2" key="1">
    <citation type="submission" date="2022-10" db="EMBL/GenBank/DDBJ databases">
        <authorList>
            <person name="Yu W.X."/>
        </authorList>
    </citation>
    <scope>NUCLEOTIDE SEQUENCE</scope>
    <source>
        <strain evidence="2">AAT</strain>
    </source>
</reference>
<protein>
    <submittedName>
        <fullName evidence="2">MobC family plasmid mobilization relaxosome protein</fullName>
    </submittedName>
</protein>
<dbReference type="EMBL" id="JAPDPJ010000106">
    <property type="protein sequence ID" value="MCW3789399.1"/>
    <property type="molecule type" value="Genomic_DNA"/>
</dbReference>
<dbReference type="Pfam" id="PF05713">
    <property type="entry name" value="MobC"/>
    <property type="match status" value="1"/>
</dbReference>
<proteinExistence type="predicted"/>
<comment type="caution">
    <text evidence="2">The sequence shown here is derived from an EMBL/GenBank/DDBJ whole genome shotgun (WGS) entry which is preliminary data.</text>
</comment>
<evidence type="ECO:0000313" key="3">
    <source>
        <dbReference type="Proteomes" id="UP001209229"/>
    </source>
</evidence>
<accession>A0AAE3M9Q6</accession>
<dbReference type="Proteomes" id="UP001209229">
    <property type="component" value="Unassembled WGS sequence"/>
</dbReference>
<dbReference type="InterPro" id="IPR008687">
    <property type="entry name" value="MobC"/>
</dbReference>
<name>A0AAE3M9Q6_9BACT</name>
<feature type="domain" description="Bacterial mobilisation" evidence="1">
    <location>
        <begin position="71"/>
        <end position="112"/>
    </location>
</feature>
<sequence length="126" mass="14943">MKDRKEHNKYIENSRKAKRTVKVRLTEEEGKILDSYAKEFKNQTLYIKSRILHYDLKPPAPVINKDTFLSLGKIGININQLTRRINSSEANIFHRSTKKELMEEINALKEILFTIQENINIHNYDR</sequence>
<gene>
    <name evidence="2" type="ORF">OM075_23250</name>
</gene>
<keyword evidence="3" id="KW-1185">Reference proteome</keyword>
<dbReference type="AlphaFoldDB" id="A0AAE3M9Q6"/>
<evidence type="ECO:0000259" key="1">
    <source>
        <dbReference type="Pfam" id="PF05713"/>
    </source>
</evidence>
<dbReference type="RefSeq" id="WP_301192954.1">
    <property type="nucleotide sequence ID" value="NZ_JAPDPJ010000106.1"/>
</dbReference>